<dbReference type="PANTHER" id="PTHR11012:SF30">
    <property type="entry name" value="PROTEIN KINASE-LIKE DOMAIN-CONTAINING"/>
    <property type="match status" value="1"/>
</dbReference>
<dbReference type="EMBL" id="HBUF01089924">
    <property type="protein sequence ID" value="CAG6635423.1"/>
    <property type="molecule type" value="Transcribed_RNA"/>
</dbReference>
<accession>A0A8D8QNS3</accession>
<sequence length="489" mass="56191">MGSNNTNEDPYLRALNHITTQVVPKIHEHYEQSCIGNSDRILGNVQFVVDESRKGKDQFQSVNIFGTIVYEYETKVDAPLREDLDSRENKQGVTKARSVVESKRIEASKQIVTESKRVIIKMQLGNESSLKWNNGGVQFFNEVTLYKDFLPYFSKVVPDIQDVFPEYVYGFIPTTDNRLEDIIILEDLCQEGYRLAASKTALSLEHILLALKSLGRFHACSYIMKSIDKENFLKKINSIKLTRAWIENTSDPFQDYVAITGLRGLKYLERIPEYKDKLKNVRHFLENIGESLPRVFQVSDRTSVLCHGDFCRNNMFFKYESQSANDDQTVTPSDATPISVKLFDLATIMYASPVHDIAFFLYLNTTQEQRVQHWDTMIRTYYESLKQTCNSYEQNSELSGDSKANSGNTKVIAVPTYEEIQAEFKLNSMMGYLTCSYFLPMMMQPNAEIIDYEQMPRDELMDYVFSIGGEEATKAVGEILRHVVDNGFM</sequence>
<dbReference type="AlphaFoldDB" id="A0A8D8QNS3"/>
<dbReference type="PANTHER" id="PTHR11012">
    <property type="entry name" value="PROTEIN KINASE-LIKE DOMAIN-CONTAINING"/>
    <property type="match status" value="1"/>
</dbReference>
<dbReference type="SUPFAM" id="SSF56112">
    <property type="entry name" value="Protein kinase-like (PK-like)"/>
    <property type="match status" value="1"/>
</dbReference>
<dbReference type="InterPro" id="IPR015897">
    <property type="entry name" value="CHK_kinase-like"/>
</dbReference>
<dbReference type="InterPro" id="IPR011009">
    <property type="entry name" value="Kinase-like_dom_sf"/>
</dbReference>
<organism evidence="2">
    <name type="scientific">Cacopsylla melanoneura</name>
    <dbReference type="NCBI Taxonomy" id="428564"/>
    <lineage>
        <taxon>Eukaryota</taxon>
        <taxon>Metazoa</taxon>
        <taxon>Ecdysozoa</taxon>
        <taxon>Arthropoda</taxon>
        <taxon>Hexapoda</taxon>
        <taxon>Insecta</taxon>
        <taxon>Pterygota</taxon>
        <taxon>Neoptera</taxon>
        <taxon>Paraneoptera</taxon>
        <taxon>Hemiptera</taxon>
        <taxon>Sternorrhyncha</taxon>
        <taxon>Psylloidea</taxon>
        <taxon>Psyllidae</taxon>
        <taxon>Psyllinae</taxon>
        <taxon>Cacopsylla</taxon>
    </lineage>
</organism>
<dbReference type="Pfam" id="PF02958">
    <property type="entry name" value="EcKL"/>
    <property type="match status" value="1"/>
</dbReference>
<protein>
    <recommendedName>
        <fullName evidence="1">CHK kinase-like domain-containing protein</fullName>
    </recommendedName>
</protein>
<feature type="domain" description="CHK kinase-like" evidence="1">
    <location>
        <begin position="183"/>
        <end position="391"/>
    </location>
</feature>
<evidence type="ECO:0000313" key="2">
    <source>
        <dbReference type="EMBL" id="CAG6635423.1"/>
    </source>
</evidence>
<reference evidence="2" key="1">
    <citation type="submission" date="2021-05" db="EMBL/GenBank/DDBJ databases">
        <authorList>
            <person name="Alioto T."/>
            <person name="Alioto T."/>
            <person name="Gomez Garrido J."/>
        </authorList>
    </citation>
    <scope>NUCLEOTIDE SEQUENCE</scope>
</reference>
<dbReference type="Gene3D" id="3.90.1200.10">
    <property type="match status" value="1"/>
</dbReference>
<dbReference type="SMART" id="SM00587">
    <property type="entry name" value="CHK"/>
    <property type="match status" value="1"/>
</dbReference>
<proteinExistence type="predicted"/>
<dbReference type="InterPro" id="IPR004119">
    <property type="entry name" value="EcKL"/>
</dbReference>
<name>A0A8D8QNS3_9HEMI</name>
<evidence type="ECO:0000259" key="1">
    <source>
        <dbReference type="SMART" id="SM00587"/>
    </source>
</evidence>